<dbReference type="OrthoDB" id="9773631at2"/>
<sequence>MFGIIQVEGGEAVKRIKDWEELTIQDNFLFQKVMRNKRLCQHLIEKILQIKIADITYPDTEKTIDIRLDRKSVRLDVYVKDDTGRVFDIEMQCTDEKDNGLAKRTRYYQAMIDMDVLEKGDDYSMLNPAYIIFICTFDAFDRGLPMYTFRNRCVEQDGIELNDEATKIFLNSKGDSEALDPDVRAFLRYVDGKAAEGVFVQEVDKEVRRVKQHDETRREYMTLAMELKRQRQEGIAEGLAEGIAEGSANEKKKIIVTMLQKGLSVEFIADCVQTSAEYIIELGKKQHLL</sequence>
<dbReference type="PANTHER" id="PTHR41317:SF1">
    <property type="entry name" value="PD-(D_E)XK NUCLEASE FAMILY TRANSPOSASE"/>
    <property type="match status" value="1"/>
</dbReference>
<dbReference type="InterPro" id="IPR010106">
    <property type="entry name" value="RpnA"/>
</dbReference>
<proteinExistence type="predicted"/>
<reference evidence="1 2" key="1">
    <citation type="submission" date="2018-05" db="EMBL/GenBank/DDBJ databases">
        <title>Complete genome sequence of Megasphaera sp. AJH120T, isolated from the ceca of a chicken.</title>
        <authorList>
            <person name="Maki J."/>
            <person name="Looft T."/>
        </authorList>
    </citation>
    <scope>NUCLEOTIDE SEQUENCE [LARGE SCALE GENOMIC DNA]</scope>
    <source>
        <strain evidence="1 2">AJH120</strain>
    </source>
</reference>
<dbReference type="NCBIfam" id="TIGR01784">
    <property type="entry name" value="T_den_put_tspse"/>
    <property type="match status" value="1"/>
</dbReference>
<name>A0A346AZR4_9FIRM</name>
<dbReference type="Proteomes" id="UP000254337">
    <property type="component" value="Chromosome"/>
</dbReference>
<dbReference type="PANTHER" id="PTHR41317">
    <property type="entry name" value="PD-(D_E)XK NUCLEASE FAMILY TRANSPOSASE"/>
    <property type="match status" value="1"/>
</dbReference>
<dbReference type="KEGG" id="meg:DKB62_07170"/>
<dbReference type="AlphaFoldDB" id="A0A346AZR4"/>
<protein>
    <submittedName>
        <fullName evidence="1">Rpn family recombination-promoting nuclease/putative transposase</fullName>
    </submittedName>
</protein>
<keyword evidence="2" id="KW-1185">Reference proteome</keyword>
<dbReference type="EMBL" id="CP029462">
    <property type="protein sequence ID" value="AXL21357.1"/>
    <property type="molecule type" value="Genomic_DNA"/>
</dbReference>
<organism evidence="1 2">
    <name type="scientific">Megasphaera stantonii</name>
    <dbReference type="NCBI Taxonomy" id="2144175"/>
    <lineage>
        <taxon>Bacteria</taxon>
        <taxon>Bacillati</taxon>
        <taxon>Bacillota</taxon>
        <taxon>Negativicutes</taxon>
        <taxon>Veillonellales</taxon>
        <taxon>Veillonellaceae</taxon>
        <taxon>Megasphaera</taxon>
    </lineage>
</organism>
<evidence type="ECO:0000313" key="1">
    <source>
        <dbReference type="EMBL" id="AXL21357.1"/>
    </source>
</evidence>
<gene>
    <name evidence="1" type="ORF">DKB62_07170</name>
</gene>
<evidence type="ECO:0000313" key="2">
    <source>
        <dbReference type="Proteomes" id="UP000254337"/>
    </source>
</evidence>
<accession>A0A346AZR4</accession>
<dbReference type="Pfam" id="PF12784">
    <property type="entry name" value="PDDEXK_2"/>
    <property type="match status" value="1"/>
</dbReference>